<feature type="region of interest" description="Required for zinc-mediated homotetramerization and catalytic activity" evidence="15">
    <location>
        <begin position="504"/>
        <end position="507"/>
    </location>
</feature>
<evidence type="ECO:0000256" key="15">
    <source>
        <dbReference type="HAMAP-Rule" id="MF_00970"/>
    </source>
</evidence>
<feature type="compositionally biased region" description="Basic residues" evidence="16">
    <location>
        <begin position="739"/>
        <end position="755"/>
    </location>
</feature>
<gene>
    <name evidence="15" type="primary">rne</name>
    <name evidence="18" type="ORF">O4H49_01505</name>
</gene>
<feature type="compositionally biased region" description="Basic and acidic residues" evidence="16">
    <location>
        <begin position="616"/>
        <end position="684"/>
    </location>
</feature>
<evidence type="ECO:0000256" key="13">
    <source>
        <dbReference type="ARBA" id="ARBA00022884"/>
    </source>
</evidence>
<feature type="compositionally biased region" description="Basic residues" evidence="16">
    <location>
        <begin position="942"/>
        <end position="952"/>
    </location>
</feature>
<evidence type="ECO:0000256" key="2">
    <source>
        <dbReference type="ARBA" id="ARBA00022475"/>
    </source>
</evidence>
<dbReference type="EC" id="3.1.26.12" evidence="15"/>
<protein>
    <recommendedName>
        <fullName evidence="15">Ribonuclease E</fullName>
        <shortName evidence="15">RNase E</shortName>
        <ecNumber evidence="15">3.1.26.12</ecNumber>
    </recommendedName>
</protein>
<keyword evidence="7 15" id="KW-0540">Nuclease</keyword>
<feature type="compositionally biased region" description="Basic residues" evidence="16">
    <location>
        <begin position="892"/>
        <end position="914"/>
    </location>
</feature>
<feature type="compositionally biased region" description="Polar residues" evidence="16">
    <location>
        <begin position="764"/>
        <end position="776"/>
    </location>
</feature>
<feature type="binding site" evidence="15">
    <location>
        <position position="403"/>
    </location>
    <ligand>
        <name>Mg(2+)</name>
        <dbReference type="ChEBI" id="CHEBI:18420"/>
        <note>catalytic</note>
    </ligand>
</feature>
<keyword evidence="6 15" id="KW-0819">tRNA processing</keyword>
<comment type="subcellular location">
    <subcellularLocation>
        <location evidence="15">Cytoplasm</location>
    </subcellularLocation>
    <subcellularLocation>
        <location evidence="15">Cell inner membrane</location>
        <topology evidence="15">Peripheral membrane protein</topology>
        <orientation evidence="15">Cytoplasmic side</orientation>
    </subcellularLocation>
</comment>
<dbReference type="InterPro" id="IPR019307">
    <property type="entry name" value="RNA-bd_AU-1/RNase_E/G"/>
</dbReference>
<keyword evidence="19" id="KW-1185">Reference proteome</keyword>
<evidence type="ECO:0000256" key="7">
    <source>
        <dbReference type="ARBA" id="ARBA00022722"/>
    </source>
</evidence>
<dbReference type="PANTHER" id="PTHR30001">
    <property type="entry name" value="RIBONUCLEASE"/>
    <property type="match status" value="1"/>
</dbReference>
<dbReference type="Proteomes" id="UP001069802">
    <property type="component" value="Unassembled WGS sequence"/>
</dbReference>
<dbReference type="EMBL" id="JAPWGY010000001">
    <property type="protein sequence ID" value="MCZ4279433.1"/>
    <property type="molecule type" value="Genomic_DNA"/>
</dbReference>
<organism evidence="18 19">
    <name type="scientific">Kiloniella laminariae</name>
    <dbReference type="NCBI Taxonomy" id="454162"/>
    <lineage>
        <taxon>Bacteria</taxon>
        <taxon>Pseudomonadati</taxon>
        <taxon>Pseudomonadota</taxon>
        <taxon>Alphaproteobacteria</taxon>
        <taxon>Rhodospirillales</taxon>
        <taxon>Kiloniellaceae</taxon>
        <taxon>Kiloniella</taxon>
    </lineage>
</organism>
<name>A0ABT4LEA8_9PROT</name>
<evidence type="ECO:0000256" key="3">
    <source>
        <dbReference type="ARBA" id="ARBA00022490"/>
    </source>
</evidence>
<dbReference type="PROSITE" id="PS50126">
    <property type="entry name" value="S1"/>
    <property type="match status" value="1"/>
</dbReference>
<comment type="cofactor">
    <cofactor evidence="15">
        <name>Mg(2+)</name>
        <dbReference type="ChEBI" id="CHEBI:18420"/>
    </cofactor>
    <text evidence="15">Binds 1 Mg(2+) ion per subunit.</text>
</comment>
<dbReference type="InterPro" id="IPR028878">
    <property type="entry name" value="RNase_E"/>
</dbReference>
<dbReference type="InterPro" id="IPR003029">
    <property type="entry name" value="S1_domain"/>
</dbReference>
<dbReference type="SUPFAM" id="SSF50249">
    <property type="entry name" value="Nucleic acid-binding proteins"/>
    <property type="match status" value="1"/>
</dbReference>
<comment type="subunit">
    <text evidence="15">Homotetramer formed by a dimer of dimers.</text>
</comment>
<comment type="caution">
    <text evidence="18">The sequence shown here is derived from an EMBL/GenBank/DDBJ whole genome shotgun (WGS) entry which is preliminary data.</text>
</comment>
<keyword evidence="2 15" id="KW-1003">Cell membrane</keyword>
<keyword evidence="9 15" id="KW-0699">rRNA-binding</keyword>
<evidence type="ECO:0000256" key="12">
    <source>
        <dbReference type="ARBA" id="ARBA00022842"/>
    </source>
</evidence>
<keyword evidence="11 15" id="KW-0378">Hydrolase</keyword>
<evidence type="ECO:0000256" key="1">
    <source>
        <dbReference type="ARBA" id="ARBA00005663"/>
    </source>
</evidence>
<comment type="catalytic activity">
    <reaction evidence="15">
        <text>Endonucleolytic cleavage of single-stranded RNA in A- and U-rich regions.</text>
        <dbReference type="EC" id="3.1.26.12"/>
    </reaction>
</comment>
<comment type="similarity">
    <text evidence="15">Belongs to the RNase E/G family. RNase E subfamily.</text>
</comment>
<keyword evidence="15" id="KW-0820">tRNA-binding</keyword>
<evidence type="ECO:0000256" key="4">
    <source>
        <dbReference type="ARBA" id="ARBA00022519"/>
    </source>
</evidence>
<keyword evidence="10 15" id="KW-0255">Endonuclease</keyword>
<dbReference type="Pfam" id="PF10150">
    <property type="entry name" value="RNase_E_G"/>
    <property type="match status" value="1"/>
</dbReference>
<dbReference type="NCBIfam" id="TIGR00757">
    <property type="entry name" value="RNaseEG"/>
    <property type="match status" value="1"/>
</dbReference>
<feature type="compositionally biased region" description="Low complexity" evidence="16">
    <location>
        <begin position="804"/>
        <end position="814"/>
    </location>
</feature>
<evidence type="ECO:0000313" key="19">
    <source>
        <dbReference type="Proteomes" id="UP001069802"/>
    </source>
</evidence>
<feature type="compositionally biased region" description="Low complexity" evidence="16">
    <location>
        <begin position="854"/>
        <end position="875"/>
    </location>
</feature>
<feature type="region of interest" description="Disordered" evidence="16">
    <location>
        <begin position="111"/>
        <end position="152"/>
    </location>
</feature>
<reference evidence="18" key="1">
    <citation type="submission" date="2022-12" db="EMBL/GenBank/DDBJ databases">
        <title>Bacterial isolates from different developmental stages of Nematostella vectensis.</title>
        <authorList>
            <person name="Fraune S."/>
        </authorList>
    </citation>
    <scope>NUCLEOTIDE SEQUENCE</scope>
    <source>
        <strain evidence="18">G21630-S1</strain>
    </source>
</reference>
<dbReference type="PANTHER" id="PTHR30001:SF1">
    <property type="entry name" value="RIBONUCLEASE E_G-LIKE PROTEIN, CHLOROPLASTIC"/>
    <property type="match status" value="1"/>
</dbReference>
<keyword evidence="5 15" id="KW-0698">rRNA processing</keyword>
<comment type="cofactor">
    <cofactor evidence="15">
        <name>Zn(2+)</name>
        <dbReference type="ChEBI" id="CHEBI:29105"/>
    </cofactor>
    <text evidence="15">Binds 2 Zn(2+) ions per homotetramer.</text>
</comment>
<evidence type="ECO:0000256" key="11">
    <source>
        <dbReference type="ARBA" id="ARBA00022801"/>
    </source>
</evidence>
<comment type="function">
    <text evidence="15">Endoribonuclease that plays a central role in RNA processing and decay. Required for the maturation of 5S and 16S rRNAs and the majority of tRNAs. Also involved in the degradation of most mRNAs.</text>
</comment>
<dbReference type="Gene3D" id="3.40.1260.20">
    <property type="entry name" value="Ribonuclease E, catalytic domain"/>
    <property type="match status" value="1"/>
</dbReference>
<feature type="compositionally biased region" description="Low complexity" evidence="16">
    <location>
        <begin position="714"/>
        <end position="724"/>
    </location>
</feature>
<feature type="compositionally biased region" description="Low complexity" evidence="16">
    <location>
        <begin position="1019"/>
        <end position="1038"/>
    </location>
</feature>
<dbReference type="InterPro" id="IPR004659">
    <property type="entry name" value="RNase_E/G"/>
</dbReference>
<dbReference type="CDD" id="cd04453">
    <property type="entry name" value="S1_RNase_E"/>
    <property type="match status" value="1"/>
</dbReference>
<keyword evidence="14 15" id="KW-0472">Membrane</keyword>
<keyword evidence="8 15" id="KW-0479">Metal-binding</keyword>
<dbReference type="InterPro" id="IPR048583">
    <property type="entry name" value="RNase_E_G_thioredoxin-like"/>
</dbReference>
<dbReference type="Gene3D" id="2.40.50.140">
    <property type="entry name" value="Nucleic acid-binding proteins"/>
    <property type="match status" value="1"/>
</dbReference>
<keyword evidence="4 15" id="KW-0997">Cell inner membrane</keyword>
<comment type="similarity">
    <text evidence="1">Belongs to the RNase E/G family. RNase G subfamily.</text>
</comment>
<evidence type="ECO:0000256" key="16">
    <source>
        <dbReference type="SAM" id="MobiDB-lite"/>
    </source>
</evidence>
<dbReference type="Pfam" id="PF20833">
    <property type="entry name" value="RNase_E_G_Thio"/>
    <property type="match status" value="1"/>
</dbReference>
<evidence type="ECO:0000256" key="5">
    <source>
        <dbReference type="ARBA" id="ARBA00022552"/>
    </source>
</evidence>
<dbReference type="HAMAP" id="MF_00970">
    <property type="entry name" value="RNase_E"/>
    <property type="match status" value="1"/>
</dbReference>
<feature type="compositionally biased region" description="Basic residues" evidence="16">
    <location>
        <begin position="685"/>
        <end position="694"/>
    </location>
</feature>
<sequence>MRRLRYGFSKGLAARWSYSRMAKRMLIDATHPEEVRVVVHNENKLEDFDFETLSRKQLKGNIYLARVTRVEPSLQAAFVEYGGNRHGFLPFSEIHPDYYRIPVADREAMLAEEAEGKDDSEDSSTASDVEDDISTTASGNGALESVAKQQDDTIEEIAGETTVDSINEDESDFEESPKPRINLMKRYKIQEVIKRRQVLLIQVAKEERGNKGAALTTYLSLAGRYSVLMPNTNKGGGISRKISTPNDRKRLKEILNELKIPEGIAVIVRTAGSQRTKMEIRRDYEYLMRLWNEIRETTLKSEAPCLVYEEANLIKRAMRDLYTSDMEEILVEGEDGYKAAKSCMRSLMPSHAKKVKNYKGMQVPLFHRFQVETQIDAMHNPIVQLKSGGYIVINPTEALVAIDVNSGRATKERHIEETAYKTNQEAAAEVARQVRLRDLAGLIVVDFIDMDEQKHNREVERRLKDAMQADRARIQLGRISPFGLLEMSRQRLRPSIVENSTITCPHCNGIGTIRTTESTALHVLRALEEDGIRRGSGQMQLFVPKDVALYILNQKRSRLIEIEQRYNFEVQINADDDIVIPNFRLERVVSNNDGPIAEILPQEAPKSPAHRSGHSSGRETSGRHSRDNRNDNRDNREQRDSQETRDPVENRSDRPERGERGERPEPHERPERSETGGERPEGDKKRRRRRRRRKDRPESVLEGEEPQITAVVGEASETAETADTAPEERPEELDEDGRPRKRRRRGKRGGRRRARRPEDETGHSETGYSDNAQSENPAGDNVAVTTVQETPADVSATETPAAVEPRTAEASTTATEEKPAARRAPRRRKPAAAKKETAVPLESGAGDTVEAKADTTAPTTAPQTETAVTVASATEQGSDTASAPPEADKKPVRAKRAAAPRKKAAATTPRRPKKKAEEASTEGAGTELATAMANEADVKAPAKAKPRARTRAKPAAAKTKASEAKAEVTAAGTTASATNDSKVADKPSPASKSVDGAKTDSPVVAKQGTAAIATEKPVAPKASTARAAATSPQTTPSTEGAADGPRKKGWWSRITGQ</sequence>
<evidence type="ECO:0000256" key="10">
    <source>
        <dbReference type="ARBA" id="ARBA00022759"/>
    </source>
</evidence>
<keyword evidence="13 15" id="KW-0694">RNA-binding</keyword>
<evidence type="ECO:0000256" key="14">
    <source>
        <dbReference type="ARBA" id="ARBA00023136"/>
    </source>
</evidence>
<evidence type="ECO:0000256" key="6">
    <source>
        <dbReference type="ARBA" id="ARBA00022694"/>
    </source>
</evidence>
<feature type="compositionally biased region" description="Low complexity" evidence="16">
    <location>
        <begin position="921"/>
        <end position="941"/>
    </location>
</feature>
<evidence type="ECO:0000256" key="9">
    <source>
        <dbReference type="ARBA" id="ARBA00022730"/>
    </source>
</evidence>
<dbReference type="InterPro" id="IPR012340">
    <property type="entry name" value="NA-bd_OB-fold"/>
</dbReference>
<proteinExistence type="inferred from homology"/>
<dbReference type="SMART" id="SM00316">
    <property type="entry name" value="S1"/>
    <property type="match status" value="1"/>
</dbReference>
<feature type="region of interest" description="Disordered" evidence="16">
    <location>
        <begin position="160"/>
        <end position="179"/>
    </location>
</feature>
<keyword evidence="3 15" id="KW-0963">Cytoplasm</keyword>
<feature type="domain" description="S1 motif" evidence="17">
    <location>
        <begin position="60"/>
        <end position="94"/>
    </location>
</feature>
<feature type="compositionally biased region" description="Basic residues" evidence="16">
    <location>
        <begin position="821"/>
        <end position="832"/>
    </location>
</feature>
<evidence type="ECO:0000259" key="17">
    <source>
        <dbReference type="PROSITE" id="PS50126"/>
    </source>
</evidence>
<evidence type="ECO:0000313" key="18">
    <source>
        <dbReference type="EMBL" id="MCZ4279433.1"/>
    </source>
</evidence>
<keyword evidence="15" id="KW-0862">Zinc</keyword>
<accession>A0ABT4LEA8</accession>
<feature type="binding site" evidence="15">
    <location>
        <position position="504"/>
    </location>
    <ligand>
        <name>Zn(2+)</name>
        <dbReference type="ChEBI" id="CHEBI:29105"/>
        <note>ligand shared between dimeric partners</note>
    </ligand>
</feature>
<feature type="region of interest" description="Disordered" evidence="16">
    <location>
        <begin position="598"/>
        <end position="1057"/>
    </location>
</feature>
<feature type="binding site" evidence="15">
    <location>
        <position position="507"/>
    </location>
    <ligand>
        <name>Zn(2+)</name>
        <dbReference type="ChEBI" id="CHEBI:29105"/>
        <note>ligand shared between dimeric partners</note>
    </ligand>
</feature>
<feature type="binding site" evidence="15">
    <location>
        <position position="446"/>
    </location>
    <ligand>
        <name>Mg(2+)</name>
        <dbReference type="ChEBI" id="CHEBI:18420"/>
        <note>catalytic</note>
    </ligand>
</feature>
<keyword evidence="12 15" id="KW-0460">Magnesium</keyword>
<feature type="compositionally biased region" description="Acidic residues" evidence="16">
    <location>
        <begin position="111"/>
        <end position="133"/>
    </location>
</feature>
<evidence type="ECO:0000256" key="8">
    <source>
        <dbReference type="ARBA" id="ARBA00022723"/>
    </source>
</evidence>
<feature type="compositionally biased region" description="Polar residues" evidence="16">
    <location>
        <begin position="972"/>
        <end position="981"/>
    </location>
</feature>